<evidence type="ECO:0000313" key="1">
    <source>
        <dbReference type="EMBL" id="MBH1940651.1"/>
    </source>
</evidence>
<proteinExistence type="predicted"/>
<keyword evidence="2" id="KW-1185">Reference proteome</keyword>
<dbReference type="EMBL" id="JAEAGR010000005">
    <property type="protein sequence ID" value="MBH1940651.1"/>
    <property type="molecule type" value="Genomic_DNA"/>
</dbReference>
<dbReference type="Proteomes" id="UP000623269">
    <property type="component" value="Unassembled WGS sequence"/>
</dbReference>
<dbReference type="AlphaFoldDB" id="A0A8J7H6L7"/>
<evidence type="ECO:0000313" key="2">
    <source>
        <dbReference type="Proteomes" id="UP000623269"/>
    </source>
</evidence>
<protein>
    <submittedName>
        <fullName evidence="1">DUF2785 domain-containing protein</fullName>
    </submittedName>
</protein>
<accession>A0A8J7H6L7</accession>
<dbReference type="InterPro" id="IPR021247">
    <property type="entry name" value="DUF2785"/>
</dbReference>
<name>A0A8J7H6L7_9FIRM</name>
<dbReference type="RefSeq" id="WP_197660868.1">
    <property type="nucleotide sequence ID" value="NZ_JAEAGR010000005.1"/>
</dbReference>
<reference evidence="1" key="1">
    <citation type="submission" date="2020-12" db="EMBL/GenBank/DDBJ databases">
        <title>M. sibirica DSM 26468T genome.</title>
        <authorList>
            <person name="Thieme N."/>
            <person name="Rettenmaier R."/>
            <person name="Zverlov V."/>
            <person name="Liebl W."/>
        </authorList>
    </citation>
    <scope>NUCLEOTIDE SEQUENCE</scope>
    <source>
        <strain evidence="1">DSM 26468</strain>
    </source>
</reference>
<dbReference type="Pfam" id="PF10978">
    <property type="entry name" value="DUF2785"/>
    <property type="match status" value="1"/>
</dbReference>
<sequence length="277" mass="32475">MNNITNLKLTLQQIKDNNYKVPTDIDITELITEMLNHIGDPDPLLRDDLIYSILAHWMINNDIAGDILKGVLDVVIDENHLFYRIGEKNTDSVFTRSFSVLLIAPILYCHRKQALFNEDEIKRIYDRITRYFLEEADLRGYTDDRGWAHSVAHTADTLDELAMCSEIGNKELLYILEIIQAKISVGDYVYINEEDERLVTAVISVLDRNLLSSDDVSRWIKGFDDIKYTGSYMDDYKRKLNIKNFLRSMYFRILNKKDMKDILEELEDTLNKMSRYH</sequence>
<gene>
    <name evidence="1" type="ORF">I5677_07095</name>
</gene>
<comment type="caution">
    <text evidence="1">The sequence shown here is derived from an EMBL/GenBank/DDBJ whole genome shotgun (WGS) entry which is preliminary data.</text>
</comment>
<organism evidence="1 2">
    <name type="scientific">Mobilitalea sibirica</name>
    <dbReference type="NCBI Taxonomy" id="1462919"/>
    <lineage>
        <taxon>Bacteria</taxon>
        <taxon>Bacillati</taxon>
        <taxon>Bacillota</taxon>
        <taxon>Clostridia</taxon>
        <taxon>Lachnospirales</taxon>
        <taxon>Lachnospiraceae</taxon>
        <taxon>Mobilitalea</taxon>
    </lineage>
</organism>